<evidence type="ECO:0000259" key="1">
    <source>
        <dbReference type="Pfam" id="PF13472"/>
    </source>
</evidence>
<sequence>MKHIILAGDSIFDNSAYINNSEPDVAAQVKSVMGKNDRVTLLAVDGDGTTGVKTQLERLPEDATHLIISAGGNDALGVLHELTEPANNIGEGFYKFYDMRSQFEDKYSSMLNSAISHGLPTTVCTVYDPCFNHGDLQRVEDYMWYGISANKMQKTTVTALPIFNDIITRQSAIAGVPVMDLRLIFNSDSDYANP</sequence>
<reference evidence="2" key="1">
    <citation type="submission" date="2018-05" db="EMBL/GenBank/DDBJ databases">
        <authorList>
            <person name="Lanie J.A."/>
            <person name="Ng W.-L."/>
            <person name="Kazmierczak K.M."/>
            <person name="Andrzejewski T.M."/>
            <person name="Davidsen T.M."/>
            <person name="Wayne K.J."/>
            <person name="Tettelin H."/>
            <person name="Glass J.I."/>
            <person name="Rusch D."/>
            <person name="Podicherti R."/>
            <person name="Tsui H.-C.T."/>
            <person name="Winkler M.E."/>
        </authorList>
    </citation>
    <scope>NUCLEOTIDE SEQUENCE</scope>
</reference>
<protein>
    <recommendedName>
        <fullName evidence="1">SGNH hydrolase-type esterase domain-containing protein</fullName>
    </recommendedName>
</protein>
<dbReference type="Gene3D" id="3.40.50.1110">
    <property type="entry name" value="SGNH hydrolase"/>
    <property type="match status" value="1"/>
</dbReference>
<dbReference type="InterPro" id="IPR013830">
    <property type="entry name" value="SGNH_hydro"/>
</dbReference>
<accession>A0A382GEH3</accession>
<name>A0A382GEH3_9ZZZZ</name>
<gene>
    <name evidence="2" type="ORF">METZ01_LOCUS225877</name>
</gene>
<dbReference type="EMBL" id="UINC01054838">
    <property type="protein sequence ID" value="SVB73023.1"/>
    <property type="molecule type" value="Genomic_DNA"/>
</dbReference>
<dbReference type="InterPro" id="IPR036514">
    <property type="entry name" value="SGNH_hydro_sf"/>
</dbReference>
<feature type="non-terminal residue" evidence="2">
    <location>
        <position position="194"/>
    </location>
</feature>
<dbReference type="AlphaFoldDB" id="A0A382GEH3"/>
<proteinExistence type="predicted"/>
<dbReference type="SUPFAM" id="SSF52266">
    <property type="entry name" value="SGNH hydrolase"/>
    <property type="match status" value="1"/>
</dbReference>
<dbReference type="Pfam" id="PF13472">
    <property type="entry name" value="Lipase_GDSL_2"/>
    <property type="match status" value="1"/>
</dbReference>
<feature type="domain" description="SGNH hydrolase-type esterase" evidence="1">
    <location>
        <begin position="7"/>
        <end position="188"/>
    </location>
</feature>
<organism evidence="2">
    <name type="scientific">marine metagenome</name>
    <dbReference type="NCBI Taxonomy" id="408172"/>
    <lineage>
        <taxon>unclassified sequences</taxon>
        <taxon>metagenomes</taxon>
        <taxon>ecological metagenomes</taxon>
    </lineage>
</organism>
<evidence type="ECO:0000313" key="2">
    <source>
        <dbReference type="EMBL" id="SVB73023.1"/>
    </source>
</evidence>